<evidence type="ECO:0000313" key="4">
    <source>
        <dbReference type="EMBL" id="MDT9594484.1"/>
    </source>
</evidence>
<name>A0ABU3PZD6_9ACTN</name>
<feature type="region of interest" description="Disordered" evidence="1">
    <location>
        <begin position="57"/>
        <end position="82"/>
    </location>
</feature>
<dbReference type="SUPFAM" id="SSF49785">
    <property type="entry name" value="Galactose-binding domain-like"/>
    <property type="match status" value="1"/>
</dbReference>
<evidence type="ECO:0000313" key="5">
    <source>
        <dbReference type="Proteomes" id="UP001268542"/>
    </source>
</evidence>
<feature type="compositionally biased region" description="Basic and acidic residues" evidence="1">
    <location>
        <begin position="113"/>
        <end position="124"/>
    </location>
</feature>
<feature type="compositionally biased region" description="Pro residues" evidence="1">
    <location>
        <begin position="63"/>
        <end position="72"/>
    </location>
</feature>
<gene>
    <name evidence="4" type="ORF">RDV89_15475</name>
</gene>
<feature type="region of interest" description="Disordered" evidence="1">
    <location>
        <begin position="113"/>
        <end position="153"/>
    </location>
</feature>
<keyword evidence="2" id="KW-0812">Transmembrane</keyword>
<organism evidence="4 5">
    <name type="scientific">Nocardioides imazamoxiresistens</name>
    <dbReference type="NCBI Taxonomy" id="3231893"/>
    <lineage>
        <taxon>Bacteria</taxon>
        <taxon>Bacillati</taxon>
        <taxon>Actinomycetota</taxon>
        <taxon>Actinomycetes</taxon>
        <taxon>Propionibacteriales</taxon>
        <taxon>Nocardioidaceae</taxon>
        <taxon>Nocardioides</taxon>
    </lineage>
</organism>
<evidence type="ECO:0000256" key="2">
    <source>
        <dbReference type="SAM" id="Phobius"/>
    </source>
</evidence>
<keyword evidence="2" id="KW-0472">Membrane</keyword>
<keyword evidence="5" id="KW-1185">Reference proteome</keyword>
<dbReference type="RefSeq" id="WP_315734306.1">
    <property type="nucleotide sequence ID" value="NZ_JAVYII010000007.1"/>
</dbReference>
<feature type="region of interest" description="Disordered" evidence="1">
    <location>
        <begin position="1"/>
        <end position="33"/>
    </location>
</feature>
<dbReference type="Proteomes" id="UP001268542">
    <property type="component" value="Unassembled WGS sequence"/>
</dbReference>
<dbReference type="InterPro" id="IPR057561">
    <property type="entry name" value="NADase_transloc"/>
</dbReference>
<comment type="caution">
    <text evidence="4">The sequence shown here is derived from an EMBL/GenBank/DDBJ whole genome shotgun (WGS) entry which is preliminary data.</text>
</comment>
<dbReference type="EMBL" id="JAVYII010000007">
    <property type="protein sequence ID" value="MDT9594484.1"/>
    <property type="molecule type" value="Genomic_DNA"/>
</dbReference>
<accession>A0ABU3PZD6</accession>
<reference evidence="4 5" key="1">
    <citation type="submission" date="2023-08" db="EMBL/GenBank/DDBJ databases">
        <title>Nocardioides seae sp. nov., a bacterium isolated from a soil.</title>
        <authorList>
            <person name="Wang X."/>
        </authorList>
    </citation>
    <scope>NUCLEOTIDE SEQUENCE [LARGE SCALE GENOMIC DNA]</scope>
    <source>
        <strain evidence="4 5">YZH12</strain>
    </source>
</reference>
<dbReference type="Pfam" id="PF25302">
    <property type="entry name" value="NADase_transloc"/>
    <property type="match status" value="1"/>
</dbReference>
<feature type="compositionally biased region" description="Basic and acidic residues" evidence="1">
    <location>
        <begin position="137"/>
        <end position="153"/>
    </location>
</feature>
<protein>
    <submittedName>
        <fullName evidence="4">Discoidin domain-containing protein</fullName>
    </submittedName>
</protein>
<proteinExistence type="predicted"/>
<feature type="domain" description="NAD glycohydrolase translocation F5/8 type C" evidence="3">
    <location>
        <begin position="172"/>
        <end position="301"/>
    </location>
</feature>
<dbReference type="Gene3D" id="2.60.120.260">
    <property type="entry name" value="Galactose-binding domain-like"/>
    <property type="match status" value="1"/>
</dbReference>
<dbReference type="InterPro" id="IPR008979">
    <property type="entry name" value="Galactose-bd-like_sf"/>
</dbReference>
<sequence length="314" mass="32310">MPPLDAEADGVAVGHAGAEPATNPGTSTLDDLVPLPAYGSGPRYPLFADEVAPTGAYASTPAGGPPGLPPVPGAAAAAPRRRPSRRLPVLVVALALLLVGAVVGTSLLVLRDSEPRTDETRDGASEAPASSDAPAPDPREGPAEVEVDDPRPLRDLATVTASATGPAGRSLAGDEVTYEAANVLDGDPATAWRVEGDGTGQTLSVAFDEEVAVTSVGLVNGYDKVDTGGGETVDWYERNRVVTQVRWTFDDGEVLEQDLDRDRSLQTLDIPATLTRSVELEIVGVSGHSGADRTPISEVEVVGAPASEVTPSQE</sequence>
<evidence type="ECO:0000259" key="3">
    <source>
        <dbReference type="Pfam" id="PF25302"/>
    </source>
</evidence>
<keyword evidence="2" id="KW-1133">Transmembrane helix</keyword>
<evidence type="ECO:0000256" key="1">
    <source>
        <dbReference type="SAM" id="MobiDB-lite"/>
    </source>
</evidence>
<feature type="transmembrane region" description="Helical" evidence="2">
    <location>
        <begin position="89"/>
        <end position="110"/>
    </location>
</feature>
<dbReference type="NCBIfam" id="NF047619">
    <property type="entry name" value="NADase_discoid"/>
    <property type="match status" value="1"/>
</dbReference>